<keyword evidence="8" id="KW-1185">Reference proteome</keyword>
<reference evidence="7" key="1">
    <citation type="journal article" date="2020" name="Fungal Divers.">
        <title>Resolving the Mortierellaceae phylogeny through synthesis of multi-gene phylogenetics and phylogenomics.</title>
        <authorList>
            <person name="Vandepol N."/>
            <person name="Liber J."/>
            <person name="Desiro A."/>
            <person name="Na H."/>
            <person name="Kennedy M."/>
            <person name="Barry K."/>
            <person name="Grigoriev I.V."/>
            <person name="Miller A.N."/>
            <person name="O'Donnell K."/>
            <person name="Stajich J.E."/>
            <person name="Bonito G."/>
        </authorList>
    </citation>
    <scope>NUCLEOTIDE SEQUENCE</scope>
    <source>
        <strain evidence="7">NRRL 2769</strain>
    </source>
</reference>
<gene>
    <name evidence="7" type="ORF">BGZ80_002627</name>
</gene>
<feature type="domain" description="FAD-binding" evidence="6">
    <location>
        <begin position="302"/>
        <end position="378"/>
    </location>
</feature>
<dbReference type="InterPro" id="IPR002938">
    <property type="entry name" value="FAD-bd"/>
</dbReference>
<comment type="similarity">
    <text evidence="1">Belongs to the paxM FAD-dependent monooxygenase family.</text>
</comment>
<comment type="caution">
    <text evidence="7">The sequence shown here is derived from an EMBL/GenBank/DDBJ whole genome shotgun (WGS) entry which is preliminary data.</text>
</comment>
<keyword evidence="3" id="KW-0274">FAD</keyword>
<dbReference type="PANTHER" id="PTHR47356:SF2">
    <property type="entry name" value="FAD-BINDING DOMAIN-CONTAINING PROTEIN-RELATED"/>
    <property type="match status" value="1"/>
</dbReference>
<dbReference type="EMBL" id="JAAAID010001654">
    <property type="protein sequence ID" value="KAG0009214.1"/>
    <property type="molecule type" value="Genomic_DNA"/>
</dbReference>
<dbReference type="GO" id="GO:0004497">
    <property type="term" value="F:monooxygenase activity"/>
    <property type="evidence" value="ECO:0007669"/>
    <property type="project" value="InterPro"/>
</dbReference>
<dbReference type="GO" id="GO:0071949">
    <property type="term" value="F:FAD binding"/>
    <property type="evidence" value="ECO:0007669"/>
    <property type="project" value="InterPro"/>
</dbReference>
<accession>A0A9P6MQ78</accession>
<feature type="compositionally biased region" description="Basic and acidic residues" evidence="5">
    <location>
        <begin position="446"/>
        <end position="464"/>
    </location>
</feature>
<evidence type="ECO:0000313" key="8">
    <source>
        <dbReference type="Proteomes" id="UP000703661"/>
    </source>
</evidence>
<dbReference type="PANTHER" id="PTHR47356">
    <property type="entry name" value="FAD-DEPENDENT MONOOXYGENASE ASQG-RELATED"/>
    <property type="match status" value="1"/>
</dbReference>
<dbReference type="InterPro" id="IPR036188">
    <property type="entry name" value="FAD/NAD-bd_sf"/>
</dbReference>
<feature type="domain" description="FAD-binding" evidence="6">
    <location>
        <begin position="14"/>
        <end position="185"/>
    </location>
</feature>
<evidence type="ECO:0000259" key="6">
    <source>
        <dbReference type="Pfam" id="PF01494"/>
    </source>
</evidence>
<dbReference type="SUPFAM" id="SSF51905">
    <property type="entry name" value="FAD/NAD(P)-binding domain"/>
    <property type="match status" value="1"/>
</dbReference>
<keyword evidence="4" id="KW-0560">Oxidoreductase</keyword>
<evidence type="ECO:0000256" key="3">
    <source>
        <dbReference type="ARBA" id="ARBA00022827"/>
    </source>
</evidence>
<evidence type="ECO:0000256" key="4">
    <source>
        <dbReference type="ARBA" id="ARBA00023002"/>
    </source>
</evidence>
<dbReference type="Gene3D" id="3.50.50.60">
    <property type="entry name" value="FAD/NAD(P)-binding domain"/>
    <property type="match status" value="1"/>
</dbReference>
<feature type="region of interest" description="Disordered" evidence="5">
    <location>
        <begin position="441"/>
        <end position="464"/>
    </location>
</feature>
<dbReference type="Pfam" id="PF01494">
    <property type="entry name" value="FAD_binding_3"/>
    <property type="match status" value="2"/>
</dbReference>
<keyword evidence="2" id="KW-0285">Flavoprotein</keyword>
<evidence type="ECO:0000313" key="7">
    <source>
        <dbReference type="EMBL" id="KAG0009214.1"/>
    </source>
</evidence>
<name>A0A9P6MQ78_9FUNG</name>
<proteinExistence type="inferred from homology"/>
<protein>
    <recommendedName>
        <fullName evidence="6">FAD-binding domain-containing protein</fullName>
    </recommendedName>
</protein>
<evidence type="ECO:0000256" key="2">
    <source>
        <dbReference type="ARBA" id="ARBA00022630"/>
    </source>
</evidence>
<sequence length="464" mass="51998">MPQHAPPSSKPLPEVLIVGAGIGSLTLAILLEQLNIPYHIFERAAEVKPLGSAMSFGGHIFPAFEQLGIHKELVQVSKPYTKIDFFNANCKSIGTHDVQSIKDATGYDLLAFSRPSLYEILRKRVPAHKIHFRKKVLRTEEKEGRVIIHCSDNSAYSGDILVGADGAHSGVRQSLYRRLSEEGSIPKSDLEGFSIGYTTIVGVATPANPEKYPQLKEENSTFNQILYDDNCNCYIITLPDNQISWGFGTQLPKATLKEMQFRNSEWSPESSDSMLKEYRDWPCPLGGTMGEIFDATPKDLISKVFLEEKIFTTWYHSRTVLLGDACHKLHPAGGQGAANAIKDAIVLANCLYSMVDISPESITAAFKDYYRQRYSRAEEAFKRSVLMAKVLNGHKWTEKFARNVFLNHQPGWLVKGSLYKAYADRPQIAWLPLIENRGNGPVIPQENRKDDECKNESAQKTKCL</sequence>
<evidence type="ECO:0000256" key="5">
    <source>
        <dbReference type="SAM" id="MobiDB-lite"/>
    </source>
</evidence>
<dbReference type="PRINTS" id="PR00420">
    <property type="entry name" value="RNGMNOXGNASE"/>
</dbReference>
<dbReference type="Proteomes" id="UP000703661">
    <property type="component" value="Unassembled WGS sequence"/>
</dbReference>
<organism evidence="7 8">
    <name type="scientific">Entomortierella chlamydospora</name>
    <dbReference type="NCBI Taxonomy" id="101097"/>
    <lineage>
        <taxon>Eukaryota</taxon>
        <taxon>Fungi</taxon>
        <taxon>Fungi incertae sedis</taxon>
        <taxon>Mucoromycota</taxon>
        <taxon>Mortierellomycotina</taxon>
        <taxon>Mortierellomycetes</taxon>
        <taxon>Mortierellales</taxon>
        <taxon>Mortierellaceae</taxon>
        <taxon>Entomortierella</taxon>
    </lineage>
</organism>
<evidence type="ECO:0000256" key="1">
    <source>
        <dbReference type="ARBA" id="ARBA00007992"/>
    </source>
</evidence>
<dbReference type="AlphaFoldDB" id="A0A9P6MQ78"/>
<dbReference type="InterPro" id="IPR050562">
    <property type="entry name" value="FAD_mOase_fung"/>
</dbReference>